<keyword evidence="2" id="KW-1185">Reference proteome</keyword>
<reference evidence="2" key="1">
    <citation type="submission" date="2013-08" db="EMBL/GenBank/DDBJ databases">
        <title>Intrasporangium oryzae NRRL B-24470.</title>
        <authorList>
            <person name="Liu H."/>
            <person name="Wang G."/>
        </authorList>
    </citation>
    <scope>NUCLEOTIDE SEQUENCE [LARGE SCALE GENOMIC DNA]</scope>
    <source>
        <strain evidence="2">Q5-1</strain>
    </source>
</reference>
<protein>
    <submittedName>
        <fullName evidence="1">Uncharacterized protein</fullName>
    </submittedName>
</protein>
<gene>
    <name evidence="1" type="ORF">N864_00385</name>
</gene>
<dbReference type="EMBL" id="AWQS01000068">
    <property type="protein sequence ID" value="EWT06069.1"/>
    <property type="molecule type" value="Genomic_DNA"/>
</dbReference>
<dbReference type="RefSeq" id="WP_338033633.1">
    <property type="nucleotide sequence ID" value="NZ_AWQS01000068.1"/>
</dbReference>
<organism evidence="1 2">
    <name type="scientific">Intrasporangium chromatireducens Q5-1</name>
    <dbReference type="NCBI Taxonomy" id="584657"/>
    <lineage>
        <taxon>Bacteria</taxon>
        <taxon>Bacillati</taxon>
        <taxon>Actinomycetota</taxon>
        <taxon>Actinomycetes</taxon>
        <taxon>Micrococcales</taxon>
        <taxon>Intrasporangiaceae</taxon>
        <taxon>Intrasporangium</taxon>
    </lineage>
</organism>
<proteinExistence type="predicted"/>
<comment type="caution">
    <text evidence="1">The sequence shown here is derived from an EMBL/GenBank/DDBJ whole genome shotgun (WGS) entry which is preliminary data.</text>
</comment>
<evidence type="ECO:0000313" key="1">
    <source>
        <dbReference type="EMBL" id="EWT06069.1"/>
    </source>
</evidence>
<dbReference type="AlphaFoldDB" id="W9GQD1"/>
<name>W9GQD1_9MICO</name>
<sequence length="162" mass="17296">MLVRAGRAGHDPGLTNRLVELVDEIGLSTVAELWSERPARSLPGALWRLYVLHEWVRRAPEQASREYAAGVRFTGPNHVVAGAAEPPGPDEVRRVSDEILRGVFDGDLAVALERAAAFCRVVSAGRADIDEGDATAEGAANLLTMAGDLAACAELWRTGELA</sequence>
<accession>W9GQD1</accession>
<evidence type="ECO:0000313" key="2">
    <source>
        <dbReference type="Proteomes" id="UP000019494"/>
    </source>
</evidence>
<dbReference type="PATRIC" id="fig|584657.3.peg.2042"/>
<dbReference type="Proteomes" id="UP000019494">
    <property type="component" value="Unassembled WGS sequence"/>
</dbReference>